<keyword evidence="4" id="KW-1185">Reference proteome</keyword>
<dbReference type="SUPFAM" id="SSF51905">
    <property type="entry name" value="FAD/NAD(P)-binding domain"/>
    <property type="match status" value="1"/>
</dbReference>
<dbReference type="PRINTS" id="PR00368">
    <property type="entry name" value="FADPNR"/>
</dbReference>
<dbReference type="RefSeq" id="WP_058941010.1">
    <property type="nucleotide sequence ID" value="NZ_LNSV01000008.1"/>
</dbReference>
<dbReference type="GO" id="GO:0050660">
    <property type="term" value="F:flavin adenine dinucleotide binding"/>
    <property type="evidence" value="ECO:0007669"/>
    <property type="project" value="TreeGrafter"/>
</dbReference>
<keyword evidence="1" id="KW-0560">Oxidoreductase</keyword>
<dbReference type="PRINTS" id="PR00411">
    <property type="entry name" value="PNDRDTASEI"/>
</dbReference>
<dbReference type="Gene3D" id="3.50.50.60">
    <property type="entry name" value="FAD/NAD(P)-binding domain"/>
    <property type="match status" value="1"/>
</dbReference>
<evidence type="ECO:0000256" key="1">
    <source>
        <dbReference type="ARBA" id="ARBA00023002"/>
    </source>
</evidence>
<dbReference type="InterPro" id="IPR036188">
    <property type="entry name" value="FAD/NAD-bd_sf"/>
</dbReference>
<dbReference type="OrthoDB" id="7279140at2"/>
<evidence type="ECO:0000259" key="2">
    <source>
        <dbReference type="Pfam" id="PF07992"/>
    </source>
</evidence>
<dbReference type="AlphaFoldDB" id="A0A117IXJ1"/>
<dbReference type="EMBL" id="LNSV01000008">
    <property type="protein sequence ID" value="KUH39817.1"/>
    <property type="molecule type" value="Genomic_DNA"/>
</dbReference>
<reference evidence="3 4" key="1">
    <citation type="submission" date="2015-11" db="EMBL/GenBank/DDBJ databases">
        <title>Genome-wide analysis reveals the secondary metabolome in Streptomyces kanasensis ZX01.</title>
        <authorList>
            <person name="Zhang G."/>
            <person name="Han L."/>
            <person name="Feng J."/>
            <person name="Zhang X."/>
        </authorList>
    </citation>
    <scope>NUCLEOTIDE SEQUENCE [LARGE SCALE GENOMIC DNA]</scope>
    <source>
        <strain evidence="3 4">ZX01</strain>
    </source>
</reference>
<sequence length="469" mass="48455">MNAPATAELPVVVIGAGPTGLAAAAHLVDRGIEPLVLEAGPAAGSAVWEWAHVRLFSSWGEVVDPVAEKLLAPTGWTRPDPATYPSGGDWVERYLLPLAEALGDRVHLGATVTGVSRAGRDRIVDADREVQPFVVHVTRADGREERISARAVIDASGTWRTPSPAGGSGLPALGEKAAADRISYRVPDFRDPAVRARYAGRRTAVIGSGASAFTALASLADLAESDAGAGTKAVWILRRGISGSTFGGGEADQLPARGALGLAAKAAVDRGHADAVTGFRTGAVERTADGRPILVGEDGRRLDPVDEVIALTGFRPDLSFLSELRLDLDERLQAPVRLAPLIDPNQHSCGTVHPHGHRELSHPEQGVYLVGMKSYGRAPTFLAMTGHEQVRSVAAALAGDLDAADRVELTLPETGVCGGAGLFDAPDAQPGTDGGCCATPESPLVRIDASATVPPTAEEAPAAGGCCGS</sequence>
<protein>
    <submittedName>
        <fullName evidence="3">Flavoprotein</fullName>
    </submittedName>
</protein>
<comment type="caution">
    <text evidence="3">The sequence shown here is derived from an EMBL/GenBank/DDBJ whole genome shotgun (WGS) entry which is preliminary data.</text>
</comment>
<dbReference type="InterPro" id="IPR050982">
    <property type="entry name" value="Auxin_biosynth/cation_transpt"/>
</dbReference>
<dbReference type="Pfam" id="PF07992">
    <property type="entry name" value="Pyr_redox_2"/>
    <property type="match status" value="1"/>
</dbReference>
<evidence type="ECO:0000313" key="4">
    <source>
        <dbReference type="Proteomes" id="UP000054011"/>
    </source>
</evidence>
<accession>A0A117IXJ1</accession>
<dbReference type="STRING" id="936756.ATE80_05670"/>
<organism evidence="3 4">
    <name type="scientific">Streptomyces kanasensis</name>
    <dbReference type="NCBI Taxonomy" id="936756"/>
    <lineage>
        <taxon>Bacteria</taxon>
        <taxon>Bacillati</taxon>
        <taxon>Actinomycetota</taxon>
        <taxon>Actinomycetes</taxon>
        <taxon>Kitasatosporales</taxon>
        <taxon>Streptomycetaceae</taxon>
        <taxon>Streptomyces</taxon>
    </lineage>
</organism>
<dbReference type="InterPro" id="IPR023753">
    <property type="entry name" value="FAD/NAD-binding_dom"/>
</dbReference>
<dbReference type="PANTHER" id="PTHR43539">
    <property type="entry name" value="FLAVIN-BINDING MONOOXYGENASE-LIKE PROTEIN (AFU_ORTHOLOGUE AFUA_4G09220)"/>
    <property type="match status" value="1"/>
</dbReference>
<evidence type="ECO:0000313" key="3">
    <source>
        <dbReference type="EMBL" id="KUH39817.1"/>
    </source>
</evidence>
<dbReference type="Proteomes" id="UP000054011">
    <property type="component" value="Unassembled WGS sequence"/>
</dbReference>
<dbReference type="PANTHER" id="PTHR43539:SF78">
    <property type="entry name" value="FLAVIN-CONTAINING MONOOXYGENASE"/>
    <property type="match status" value="1"/>
</dbReference>
<gene>
    <name evidence="3" type="ORF">ATE80_05670</name>
</gene>
<feature type="domain" description="FAD/NAD(P)-binding" evidence="2">
    <location>
        <begin position="11"/>
        <end position="331"/>
    </location>
</feature>
<name>A0A117IXJ1_9ACTN</name>
<dbReference type="GO" id="GO:0004497">
    <property type="term" value="F:monooxygenase activity"/>
    <property type="evidence" value="ECO:0007669"/>
    <property type="project" value="TreeGrafter"/>
</dbReference>
<proteinExistence type="predicted"/>